<name>A0A0H5RDF3_9EUKA</name>
<dbReference type="AlphaFoldDB" id="A0A0H5RDF3"/>
<sequence>KSIGFIAYELNLGCLRKMTNPADHRLVDLRCRVTPSAPETDRVWLIYRDPPAIKLLTIDRGQELNRSETQLERPLAYALPSKNAIVHPGGKPHRISAIGALHAPGVDGRFPKKDKLKPVRTPSPATGSESSISTISTEELKGVDPGAISVFDDDEGDARFQLKRKCLGIWRKGMIRRKLKDQECQTVEETTGQRMIRNDRDGELKEAKLAAKTAIFQLEAATALADELYAEIDRERNRRVEAETQMRGALIQATTLMAAYHVRKGENGERSGDDEQERVRQELINESRVWMEKYRQLQWEHDLTMQLANDKAQMLESSWDQSKLETHRSQMRHNLWTRIGKVEDYVEHIEQEYGKAVAEGNELRVQLQATQLMSSIDPADMGRPQSALLQLRDITSFQIAKEDE</sequence>
<evidence type="ECO:0000256" key="1">
    <source>
        <dbReference type="SAM" id="Coils"/>
    </source>
</evidence>
<evidence type="ECO:0000256" key="2">
    <source>
        <dbReference type="SAM" id="MobiDB-lite"/>
    </source>
</evidence>
<protein>
    <submittedName>
        <fullName evidence="3">Uncharacterized protein</fullName>
    </submittedName>
</protein>
<feature type="region of interest" description="Disordered" evidence="2">
    <location>
        <begin position="106"/>
        <end position="138"/>
    </location>
</feature>
<feature type="coiled-coil region" evidence="1">
    <location>
        <begin position="218"/>
        <end position="245"/>
    </location>
</feature>
<proteinExistence type="predicted"/>
<accession>A0A0H5RDF3</accession>
<feature type="compositionally biased region" description="Low complexity" evidence="2">
    <location>
        <begin position="128"/>
        <end position="137"/>
    </location>
</feature>
<dbReference type="EMBL" id="HACM01011591">
    <property type="protein sequence ID" value="CRZ12033.1"/>
    <property type="molecule type" value="Transcribed_RNA"/>
</dbReference>
<keyword evidence="1" id="KW-0175">Coiled coil</keyword>
<reference evidence="3" key="1">
    <citation type="submission" date="2015-04" db="EMBL/GenBank/DDBJ databases">
        <title>The genome sequence of the plant pathogenic Rhizarian Plasmodiophora brassicae reveals insights in its biotrophic life cycle and the origin of chitin synthesis.</title>
        <authorList>
            <person name="Schwelm A."/>
            <person name="Fogelqvist J."/>
            <person name="Knaust A."/>
            <person name="Julke S."/>
            <person name="Lilja T."/>
            <person name="Dhandapani V."/>
            <person name="Bonilla-Rosso G."/>
            <person name="Karlsson M."/>
            <person name="Shevchenko A."/>
            <person name="Choi S.R."/>
            <person name="Kim H.G."/>
            <person name="Park J.Y."/>
            <person name="Lim Y.P."/>
            <person name="Ludwig-Muller J."/>
            <person name="Dixelius C."/>
        </authorList>
    </citation>
    <scope>NUCLEOTIDE SEQUENCE</scope>
    <source>
        <tissue evidence="3">Potato root galls</tissue>
    </source>
</reference>
<organism evidence="3">
    <name type="scientific">Spongospora subterranea</name>
    <dbReference type="NCBI Taxonomy" id="70186"/>
    <lineage>
        <taxon>Eukaryota</taxon>
        <taxon>Sar</taxon>
        <taxon>Rhizaria</taxon>
        <taxon>Endomyxa</taxon>
        <taxon>Phytomyxea</taxon>
        <taxon>Plasmodiophorida</taxon>
        <taxon>Plasmodiophoridae</taxon>
        <taxon>Spongospora</taxon>
    </lineage>
</organism>
<evidence type="ECO:0000313" key="3">
    <source>
        <dbReference type="EMBL" id="CRZ12033.1"/>
    </source>
</evidence>
<feature type="non-terminal residue" evidence="3">
    <location>
        <position position="1"/>
    </location>
</feature>